<evidence type="ECO:0000256" key="4">
    <source>
        <dbReference type="PROSITE-ProRule" id="PRU01343"/>
    </source>
</evidence>
<keyword evidence="3" id="KW-0862">Zinc</keyword>
<keyword evidence="6" id="KW-0472">Membrane</keyword>
<dbReference type="GO" id="GO:0008270">
    <property type="term" value="F:zinc ion binding"/>
    <property type="evidence" value="ECO:0007669"/>
    <property type="project" value="UniProtKB-KW"/>
</dbReference>
<dbReference type="OMA" id="CEYFRWI"/>
<comment type="caution">
    <text evidence="8">The sequence shown here is derived from an EMBL/GenBank/DDBJ whole genome shotgun (WGS) entry which is preliminary data.</text>
</comment>
<keyword evidence="6" id="KW-1133">Transmembrane helix</keyword>
<proteinExistence type="predicted"/>
<feature type="coiled-coil region" evidence="5">
    <location>
        <begin position="76"/>
        <end position="124"/>
    </location>
</feature>
<evidence type="ECO:0000256" key="3">
    <source>
        <dbReference type="ARBA" id="ARBA00022833"/>
    </source>
</evidence>
<dbReference type="PANTHER" id="PTHR33248">
    <property type="entry name" value="ZINC ION-BINDING PROTEIN"/>
    <property type="match status" value="1"/>
</dbReference>
<dbReference type="InterPro" id="IPR010666">
    <property type="entry name" value="Znf_GRF"/>
</dbReference>
<evidence type="ECO:0000256" key="5">
    <source>
        <dbReference type="SAM" id="Coils"/>
    </source>
</evidence>
<sequence>MSEISKCSSDGECGSRLCYCNNVVRNRTSWTSKNPGRRFETCAKYKDEGGCHYFMWLDGGLTGPAKDAFCELKQKKEIAEEKVKILEDKLEIAADKLKIADEKVKILEEKLKMLEDNVEKKRLKIFKNVFVVIVVAMLLFVWDKKMAKGGENLYLL</sequence>
<evidence type="ECO:0000313" key="8">
    <source>
        <dbReference type="EMBL" id="KZM94158.1"/>
    </source>
</evidence>
<dbReference type="SUPFAM" id="SSF57997">
    <property type="entry name" value="Tropomyosin"/>
    <property type="match status" value="1"/>
</dbReference>
<feature type="domain" description="GRF-type" evidence="7">
    <location>
        <begin position="18"/>
        <end position="60"/>
    </location>
</feature>
<dbReference type="PROSITE" id="PS51999">
    <property type="entry name" value="ZF_GRF"/>
    <property type="match status" value="1"/>
</dbReference>
<dbReference type="AlphaFoldDB" id="A0A164Y983"/>
<dbReference type="Pfam" id="PF06839">
    <property type="entry name" value="Zn_ribbon_GRF"/>
    <property type="match status" value="1"/>
</dbReference>
<evidence type="ECO:0000256" key="6">
    <source>
        <dbReference type="SAM" id="Phobius"/>
    </source>
</evidence>
<feature type="transmembrane region" description="Helical" evidence="6">
    <location>
        <begin position="125"/>
        <end position="142"/>
    </location>
</feature>
<gene>
    <name evidence="8" type="ORF">DCAR_017403</name>
</gene>
<accession>A0A164Y983</accession>
<organism evidence="8">
    <name type="scientific">Daucus carota subsp. sativus</name>
    <name type="common">Carrot</name>
    <dbReference type="NCBI Taxonomy" id="79200"/>
    <lineage>
        <taxon>Eukaryota</taxon>
        <taxon>Viridiplantae</taxon>
        <taxon>Streptophyta</taxon>
        <taxon>Embryophyta</taxon>
        <taxon>Tracheophyta</taxon>
        <taxon>Spermatophyta</taxon>
        <taxon>Magnoliopsida</taxon>
        <taxon>eudicotyledons</taxon>
        <taxon>Gunneridae</taxon>
        <taxon>Pentapetalae</taxon>
        <taxon>asterids</taxon>
        <taxon>campanulids</taxon>
        <taxon>Apiales</taxon>
        <taxon>Apiaceae</taxon>
        <taxon>Apioideae</taxon>
        <taxon>Scandiceae</taxon>
        <taxon>Daucinae</taxon>
        <taxon>Daucus</taxon>
        <taxon>Daucus sect. Daucus</taxon>
    </lineage>
</organism>
<dbReference type="Gramene" id="KZM94158">
    <property type="protein sequence ID" value="KZM94158"/>
    <property type="gene ID" value="DCAR_017403"/>
</dbReference>
<evidence type="ECO:0000256" key="1">
    <source>
        <dbReference type="ARBA" id="ARBA00022723"/>
    </source>
</evidence>
<name>A0A164Y983_DAUCS</name>
<keyword evidence="1" id="KW-0479">Metal-binding</keyword>
<keyword evidence="5" id="KW-0175">Coiled coil</keyword>
<keyword evidence="2 4" id="KW-0863">Zinc-finger</keyword>
<reference evidence="8" key="1">
    <citation type="journal article" date="2016" name="Nat. Genet.">
        <title>A high-quality carrot genome assembly provides new insights into carotenoid accumulation and asterid genome evolution.</title>
        <authorList>
            <person name="Iorizzo M."/>
            <person name="Ellison S."/>
            <person name="Senalik D."/>
            <person name="Zeng P."/>
            <person name="Satapoomin P."/>
            <person name="Huang J."/>
            <person name="Bowman M."/>
            <person name="Iovene M."/>
            <person name="Sanseverino W."/>
            <person name="Cavagnaro P."/>
            <person name="Yildiz M."/>
            <person name="Macko-Podgorni A."/>
            <person name="Moranska E."/>
            <person name="Grzebelus E."/>
            <person name="Grzebelus D."/>
            <person name="Ashrafi H."/>
            <person name="Zheng Z."/>
            <person name="Cheng S."/>
            <person name="Spooner D."/>
            <person name="Van Deynze A."/>
            <person name="Simon P."/>
        </authorList>
    </citation>
    <scope>NUCLEOTIDE SEQUENCE [LARGE SCALE GENOMIC DNA]</scope>
    <source>
        <tissue evidence="8">Leaf</tissue>
    </source>
</reference>
<evidence type="ECO:0000256" key="2">
    <source>
        <dbReference type="ARBA" id="ARBA00022771"/>
    </source>
</evidence>
<evidence type="ECO:0000259" key="7">
    <source>
        <dbReference type="PROSITE" id="PS51999"/>
    </source>
</evidence>
<protein>
    <recommendedName>
        <fullName evidence="7">GRF-type domain-containing protein</fullName>
    </recommendedName>
</protein>
<keyword evidence="6" id="KW-0812">Transmembrane</keyword>
<dbReference type="EMBL" id="LNRQ01000005">
    <property type="protein sequence ID" value="KZM94158.1"/>
    <property type="molecule type" value="Genomic_DNA"/>
</dbReference>